<organism evidence="1">
    <name type="scientific">hydrothermal vent metagenome</name>
    <dbReference type="NCBI Taxonomy" id="652676"/>
    <lineage>
        <taxon>unclassified sequences</taxon>
        <taxon>metagenomes</taxon>
        <taxon>ecological metagenomes</taxon>
    </lineage>
</organism>
<proteinExistence type="predicted"/>
<dbReference type="EMBL" id="UOFJ01000729">
    <property type="protein sequence ID" value="VAW73843.1"/>
    <property type="molecule type" value="Genomic_DNA"/>
</dbReference>
<sequence>MNNKKKLNIVLLIMAALLSAGCNADKLKIKPFFNPNNNSDAFFQKPVVLNSANDFLTLHRKTWEFGGTDLKREKYGNKVAINCPTLKNLLNRGYTVVKAYKYKLVSAQSVICSMWKEMAAFKPYSISFMDNLSLNKAFATKAPARFALLISNEEIKKTGSASSWNSLSRISKVEPVSDLQAIYHDDSAGIQRLTLMAKGDYNDDGIEDWLLYMENSVEGGSYSSTAFYIIT</sequence>
<reference evidence="1" key="1">
    <citation type="submission" date="2018-06" db="EMBL/GenBank/DDBJ databases">
        <authorList>
            <person name="Zhirakovskaya E."/>
        </authorList>
    </citation>
    <scope>NUCLEOTIDE SEQUENCE</scope>
</reference>
<gene>
    <name evidence="1" type="ORF">MNBD_GAMMA10-1885</name>
</gene>
<dbReference type="AlphaFoldDB" id="A0A3B0YC04"/>
<name>A0A3B0YC04_9ZZZZ</name>
<accession>A0A3B0YC04</accession>
<dbReference type="PROSITE" id="PS51257">
    <property type="entry name" value="PROKAR_LIPOPROTEIN"/>
    <property type="match status" value="1"/>
</dbReference>
<evidence type="ECO:0000313" key="1">
    <source>
        <dbReference type="EMBL" id="VAW73843.1"/>
    </source>
</evidence>
<protein>
    <submittedName>
        <fullName evidence="1">Uncharacterized protein</fullName>
    </submittedName>
</protein>
<feature type="non-terminal residue" evidence="1">
    <location>
        <position position="231"/>
    </location>
</feature>